<dbReference type="PANTHER" id="PTHR23079:SF55">
    <property type="entry name" value="RNA-DIRECTED RNA POLYMERASE"/>
    <property type="match status" value="1"/>
</dbReference>
<reference evidence="4" key="1">
    <citation type="submission" date="2022-11" db="UniProtKB">
        <authorList>
            <consortium name="WormBaseParasite"/>
        </authorList>
    </citation>
    <scope>IDENTIFICATION</scope>
</reference>
<keyword evidence="1" id="KW-0548">Nucleotidyltransferase</keyword>
<dbReference type="WBParaSite" id="PSU_v2.g19804.t1">
    <property type="protein sequence ID" value="PSU_v2.g19804.t1"/>
    <property type="gene ID" value="PSU_v2.g19804"/>
</dbReference>
<dbReference type="PANTHER" id="PTHR23079">
    <property type="entry name" value="RNA-DEPENDENT RNA POLYMERASE"/>
    <property type="match status" value="1"/>
</dbReference>
<proteinExistence type="inferred from homology"/>
<dbReference type="Pfam" id="PF05183">
    <property type="entry name" value="RdRP"/>
    <property type="match status" value="1"/>
</dbReference>
<dbReference type="AlphaFoldDB" id="A0A914YHK0"/>
<dbReference type="GO" id="GO:0003968">
    <property type="term" value="F:RNA-directed RNA polymerase activity"/>
    <property type="evidence" value="ECO:0007669"/>
    <property type="project" value="UniProtKB-KW"/>
</dbReference>
<keyword evidence="1" id="KW-0696">RNA-directed RNA polymerase</keyword>
<keyword evidence="1" id="KW-0808">Transferase</keyword>
<dbReference type="Proteomes" id="UP000887577">
    <property type="component" value="Unplaced"/>
</dbReference>
<evidence type="ECO:0000313" key="4">
    <source>
        <dbReference type="WBParaSite" id="PSU_v2.g19804.t1"/>
    </source>
</evidence>
<sequence length="139" mass="16295">MINDHLAKISNCHLAHSDLHSLEHPQVIEMAKNADLAVNYFKSGIPADDIEEEDMCDWYPDFMDKEHLPSYTSPRLLGKLHRKCNRFWNVTMNIVNENRYSKTPIDPVYDIYGWEEYRDEAAGLYKTYNSEIEVKSLLL</sequence>
<organism evidence="3 4">
    <name type="scientific">Panagrolaimus superbus</name>
    <dbReference type="NCBI Taxonomy" id="310955"/>
    <lineage>
        <taxon>Eukaryota</taxon>
        <taxon>Metazoa</taxon>
        <taxon>Ecdysozoa</taxon>
        <taxon>Nematoda</taxon>
        <taxon>Chromadorea</taxon>
        <taxon>Rhabditida</taxon>
        <taxon>Tylenchina</taxon>
        <taxon>Panagrolaimomorpha</taxon>
        <taxon>Panagrolaimoidea</taxon>
        <taxon>Panagrolaimidae</taxon>
        <taxon>Panagrolaimus</taxon>
    </lineage>
</organism>
<name>A0A914YHK0_9BILA</name>
<dbReference type="EC" id="2.7.7.48" evidence="1"/>
<comment type="catalytic activity">
    <reaction evidence="1">
        <text>RNA(n) + a ribonucleoside 5'-triphosphate = RNA(n+1) + diphosphate</text>
        <dbReference type="Rhea" id="RHEA:21248"/>
        <dbReference type="Rhea" id="RHEA-COMP:14527"/>
        <dbReference type="Rhea" id="RHEA-COMP:17342"/>
        <dbReference type="ChEBI" id="CHEBI:33019"/>
        <dbReference type="ChEBI" id="CHEBI:61557"/>
        <dbReference type="ChEBI" id="CHEBI:140395"/>
        <dbReference type="EC" id="2.7.7.48"/>
    </reaction>
</comment>
<accession>A0A914YHK0</accession>
<keyword evidence="3" id="KW-1185">Reference proteome</keyword>
<dbReference type="GO" id="GO:0030422">
    <property type="term" value="P:siRNA processing"/>
    <property type="evidence" value="ECO:0007669"/>
    <property type="project" value="TreeGrafter"/>
</dbReference>
<dbReference type="GO" id="GO:0031380">
    <property type="term" value="C:nuclear RNA-directed RNA polymerase complex"/>
    <property type="evidence" value="ECO:0007669"/>
    <property type="project" value="TreeGrafter"/>
</dbReference>
<keyword evidence="1" id="KW-0694">RNA-binding</keyword>
<dbReference type="InterPro" id="IPR007855">
    <property type="entry name" value="RDRP"/>
</dbReference>
<evidence type="ECO:0000256" key="1">
    <source>
        <dbReference type="RuleBase" id="RU363098"/>
    </source>
</evidence>
<dbReference type="GO" id="GO:0003723">
    <property type="term" value="F:RNA binding"/>
    <property type="evidence" value="ECO:0007669"/>
    <property type="project" value="UniProtKB-KW"/>
</dbReference>
<protein>
    <recommendedName>
        <fullName evidence="1">RNA-dependent RNA polymerase</fullName>
        <ecNumber evidence="1">2.7.7.48</ecNumber>
    </recommendedName>
</protein>
<evidence type="ECO:0000259" key="2">
    <source>
        <dbReference type="Pfam" id="PF05183"/>
    </source>
</evidence>
<feature type="domain" description="RDRP core" evidence="2">
    <location>
        <begin position="1"/>
        <end position="83"/>
    </location>
</feature>
<dbReference type="InterPro" id="IPR057596">
    <property type="entry name" value="RDRP_core"/>
</dbReference>
<comment type="similarity">
    <text evidence="1">Belongs to the RdRP family.</text>
</comment>
<evidence type="ECO:0000313" key="3">
    <source>
        <dbReference type="Proteomes" id="UP000887577"/>
    </source>
</evidence>